<dbReference type="InterPro" id="IPR011006">
    <property type="entry name" value="CheY-like_superfamily"/>
</dbReference>
<feature type="modified residue" description="4-aspartylphosphate" evidence="2">
    <location>
        <position position="79"/>
    </location>
</feature>
<dbReference type="RefSeq" id="WP_394822049.1">
    <property type="nucleotide sequence ID" value="NZ_CP089984.1"/>
</dbReference>
<dbReference type="PANTHER" id="PTHR45339">
    <property type="entry name" value="HYBRID SIGNAL TRANSDUCTION HISTIDINE KINASE J"/>
    <property type="match status" value="1"/>
</dbReference>
<dbReference type="Proteomes" id="UP001370348">
    <property type="component" value="Chromosome"/>
</dbReference>
<sequence>MSHNPGPVSPSASPPQDPEKPKRKILERLHILVVEDDRDSRSLIARFLRQAGARVTAVADAYEALEVIRQVRPDLLLSDIAMPGMDGHALIRQVRSSPSLFGFGSLVPAIALSAYAAHDDRVSALGAGFDEHLAKPVDFAAMLATITRVVNEKRAQGERKTDRPKR</sequence>
<dbReference type="SMART" id="SM00448">
    <property type="entry name" value="REC"/>
    <property type="match status" value="1"/>
</dbReference>
<dbReference type="PROSITE" id="PS50110">
    <property type="entry name" value="RESPONSE_REGULATORY"/>
    <property type="match status" value="1"/>
</dbReference>
<evidence type="ECO:0000313" key="5">
    <source>
        <dbReference type="EMBL" id="WXB12427.1"/>
    </source>
</evidence>
<gene>
    <name evidence="5" type="ORF">LZC94_31840</name>
</gene>
<evidence type="ECO:0000256" key="1">
    <source>
        <dbReference type="ARBA" id="ARBA00022553"/>
    </source>
</evidence>
<dbReference type="Gene3D" id="3.40.50.2300">
    <property type="match status" value="1"/>
</dbReference>
<proteinExistence type="predicted"/>
<dbReference type="InterPro" id="IPR001789">
    <property type="entry name" value="Sig_transdc_resp-reg_receiver"/>
</dbReference>
<evidence type="ECO:0000256" key="2">
    <source>
        <dbReference type="PROSITE-ProRule" id="PRU00169"/>
    </source>
</evidence>
<dbReference type="Pfam" id="PF00072">
    <property type="entry name" value="Response_reg"/>
    <property type="match status" value="1"/>
</dbReference>
<dbReference type="SUPFAM" id="SSF52172">
    <property type="entry name" value="CheY-like"/>
    <property type="match status" value="1"/>
</dbReference>
<evidence type="ECO:0000259" key="4">
    <source>
        <dbReference type="PROSITE" id="PS50110"/>
    </source>
</evidence>
<feature type="domain" description="Response regulatory" evidence="4">
    <location>
        <begin position="30"/>
        <end position="150"/>
    </location>
</feature>
<keyword evidence="6" id="KW-1185">Reference proteome</keyword>
<accession>A0ABZ2LNE1</accession>
<organism evidence="5 6">
    <name type="scientific">Pendulispora albinea</name>
    <dbReference type="NCBI Taxonomy" id="2741071"/>
    <lineage>
        <taxon>Bacteria</taxon>
        <taxon>Pseudomonadati</taxon>
        <taxon>Myxococcota</taxon>
        <taxon>Myxococcia</taxon>
        <taxon>Myxococcales</taxon>
        <taxon>Sorangiineae</taxon>
        <taxon>Pendulisporaceae</taxon>
        <taxon>Pendulispora</taxon>
    </lineage>
</organism>
<evidence type="ECO:0000256" key="3">
    <source>
        <dbReference type="SAM" id="MobiDB-lite"/>
    </source>
</evidence>
<dbReference type="PANTHER" id="PTHR45339:SF5">
    <property type="entry name" value="HISTIDINE KINASE"/>
    <property type="match status" value="1"/>
</dbReference>
<evidence type="ECO:0000313" key="6">
    <source>
        <dbReference type="Proteomes" id="UP001370348"/>
    </source>
</evidence>
<name>A0ABZ2LNE1_9BACT</name>
<keyword evidence="1 2" id="KW-0597">Phosphoprotein</keyword>
<feature type="region of interest" description="Disordered" evidence="3">
    <location>
        <begin position="1"/>
        <end position="22"/>
    </location>
</feature>
<dbReference type="EMBL" id="CP089984">
    <property type="protein sequence ID" value="WXB12427.1"/>
    <property type="molecule type" value="Genomic_DNA"/>
</dbReference>
<reference evidence="5 6" key="1">
    <citation type="submission" date="2021-12" db="EMBL/GenBank/DDBJ databases">
        <title>Discovery of the Pendulisporaceae a myxobacterial family with distinct sporulation behavior and unique specialized metabolism.</title>
        <authorList>
            <person name="Garcia R."/>
            <person name="Popoff A."/>
            <person name="Bader C.D."/>
            <person name="Loehr J."/>
            <person name="Walesch S."/>
            <person name="Walt C."/>
            <person name="Boldt J."/>
            <person name="Bunk B."/>
            <person name="Haeckl F.J.F.P.J."/>
            <person name="Gunesch A.P."/>
            <person name="Birkelbach J."/>
            <person name="Nuebel U."/>
            <person name="Pietschmann T."/>
            <person name="Bach T."/>
            <person name="Mueller R."/>
        </authorList>
    </citation>
    <scope>NUCLEOTIDE SEQUENCE [LARGE SCALE GENOMIC DNA]</scope>
    <source>
        <strain evidence="5 6">MSr11954</strain>
    </source>
</reference>
<dbReference type="CDD" id="cd17580">
    <property type="entry name" value="REC_2_DhkD-like"/>
    <property type="match status" value="1"/>
</dbReference>
<protein>
    <submittedName>
        <fullName evidence="5">Response regulator</fullName>
    </submittedName>
</protein>